<protein>
    <recommendedName>
        <fullName evidence="3">Small CPxCG-related zinc finger protein</fullName>
    </recommendedName>
</protein>
<sequence>MTCEGCGGYVPQRVTDTIDVSPPDEYSPEIRHLCPDCQGPDGVDRGEGAATDGGQPEHGAVKGGFECECGATRQTPLGIARHRSNCRRTRGESA</sequence>
<reference evidence="1 2" key="1">
    <citation type="journal article" date="2019" name="Int. J. Syst. Evol. Microbiol.">
        <title>The Global Catalogue of Microorganisms (GCM) 10K type strain sequencing project: providing services to taxonomists for standard genome sequencing and annotation.</title>
        <authorList>
            <consortium name="The Broad Institute Genomics Platform"/>
            <consortium name="The Broad Institute Genome Sequencing Center for Infectious Disease"/>
            <person name="Wu L."/>
            <person name="Ma J."/>
        </authorList>
    </citation>
    <scope>NUCLEOTIDE SEQUENCE [LARGE SCALE GENOMIC DNA]</scope>
    <source>
        <strain evidence="1 2">SYNS20</strain>
    </source>
</reference>
<evidence type="ECO:0008006" key="3">
    <source>
        <dbReference type="Google" id="ProtNLM"/>
    </source>
</evidence>
<dbReference type="Proteomes" id="UP001596443">
    <property type="component" value="Unassembled WGS sequence"/>
</dbReference>
<organism evidence="1 2">
    <name type="scientific">Halobaculum halobium</name>
    <dbReference type="NCBI Taxonomy" id="3032281"/>
    <lineage>
        <taxon>Archaea</taxon>
        <taxon>Methanobacteriati</taxon>
        <taxon>Methanobacteriota</taxon>
        <taxon>Stenosarchaea group</taxon>
        <taxon>Halobacteria</taxon>
        <taxon>Halobacteriales</taxon>
        <taxon>Haloferacaceae</taxon>
        <taxon>Halobaculum</taxon>
    </lineage>
</organism>
<evidence type="ECO:0000313" key="1">
    <source>
        <dbReference type="EMBL" id="MFC6785383.1"/>
    </source>
</evidence>
<name>A0ABD5TCZ0_9EURY</name>
<keyword evidence="2" id="KW-1185">Reference proteome</keyword>
<comment type="caution">
    <text evidence="1">The sequence shown here is derived from an EMBL/GenBank/DDBJ whole genome shotgun (WGS) entry which is preliminary data.</text>
</comment>
<proteinExistence type="predicted"/>
<dbReference type="GeneID" id="81208413"/>
<accession>A0ABD5TCZ0</accession>
<evidence type="ECO:0000313" key="2">
    <source>
        <dbReference type="Proteomes" id="UP001596443"/>
    </source>
</evidence>
<dbReference type="AlphaFoldDB" id="A0ABD5TCZ0"/>
<dbReference type="RefSeq" id="WP_284062241.1">
    <property type="nucleotide sequence ID" value="NZ_CP126158.1"/>
</dbReference>
<gene>
    <name evidence="1" type="ORF">ACFQFD_05165</name>
</gene>
<dbReference type="EMBL" id="JBHSWX010000012">
    <property type="protein sequence ID" value="MFC6785383.1"/>
    <property type="molecule type" value="Genomic_DNA"/>
</dbReference>